<keyword evidence="3" id="KW-1185">Reference proteome</keyword>
<feature type="region of interest" description="Disordered" evidence="1">
    <location>
        <begin position="32"/>
        <end position="69"/>
    </location>
</feature>
<evidence type="ECO:0000256" key="1">
    <source>
        <dbReference type="SAM" id="MobiDB-lite"/>
    </source>
</evidence>
<reference evidence="2" key="1">
    <citation type="submission" date="2022-11" db="EMBL/GenBank/DDBJ databases">
        <authorList>
            <person name="Petersen C."/>
        </authorList>
    </citation>
    <scope>NUCLEOTIDE SEQUENCE</scope>
    <source>
        <strain evidence="2">IBT 22155</strain>
    </source>
</reference>
<gene>
    <name evidence="2" type="ORF">N7515_009169</name>
</gene>
<dbReference type="EMBL" id="JAPQKL010000007">
    <property type="protein sequence ID" value="KAJ5121208.1"/>
    <property type="molecule type" value="Genomic_DNA"/>
</dbReference>
<dbReference type="AlphaFoldDB" id="A0A9W9KVK5"/>
<dbReference type="Proteomes" id="UP001149079">
    <property type="component" value="Unassembled WGS sequence"/>
</dbReference>
<evidence type="ECO:0000313" key="3">
    <source>
        <dbReference type="Proteomes" id="UP001149079"/>
    </source>
</evidence>
<name>A0A9W9KVK5_9EURO</name>
<dbReference type="RefSeq" id="XP_056517712.1">
    <property type="nucleotide sequence ID" value="XM_056669913.1"/>
</dbReference>
<dbReference type="GeneID" id="81409083"/>
<comment type="caution">
    <text evidence="2">The sequence shown here is derived from an EMBL/GenBank/DDBJ whole genome shotgun (WGS) entry which is preliminary data.</text>
</comment>
<protein>
    <submittedName>
        <fullName evidence="2">Uncharacterized protein</fullName>
    </submittedName>
</protein>
<reference evidence="2" key="2">
    <citation type="journal article" date="2023" name="IMA Fungus">
        <title>Comparative genomic study of the Penicillium genus elucidates a diverse pangenome and 15 lateral gene transfer events.</title>
        <authorList>
            <person name="Petersen C."/>
            <person name="Sorensen T."/>
            <person name="Nielsen M.R."/>
            <person name="Sondergaard T.E."/>
            <person name="Sorensen J.L."/>
            <person name="Fitzpatrick D.A."/>
            <person name="Frisvad J.C."/>
            <person name="Nielsen K.L."/>
        </authorList>
    </citation>
    <scope>NUCLEOTIDE SEQUENCE</scope>
    <source>
        <strain evidence="2">IBT 22155</strain>
    </source>
</reference>
<sequence>MGVQEVPMKSEIRNPDSEDLELRVKEKGSARIFPHSPDYSRTKTGETGETGETGDWTEGSSSLRQAEPSGVNTELTLFGTCLDR</sequence>
<evidence type="ECO:0000313" key="2">
    <source>
        <dbReference type="EMBL" id="KAJ5121208.1"/>
    </source>
</evidence>
<organism evidence="2 3">
    <name type="scientific">Penicillium bovifimosum</name>
    <dbReference type="NCBI Taxonomy" id="126998"/>
    <lineage>
        <taxon>Eukaryota</taxon>
        <taxon>Fungi</taxon>
        <taxon>Dikarya</taxon>
        <taxon>Ascomycota</taxon>
        <taxon>Pezizomycotina</taxon>
        <taxon>Eurotiomycetes</taxon>
        <taxon>Eurotiomycetidae</taxon>
        <taxon>Eurotiales</taxon>
        <taxon>Aspergillaceae</taxon>
        <taxon>Penicillium</taxon>
    </lineage>
</organism>
<feature type="compositionally biased region" description="Polar residues" evidence="1">
    <location>
        <begin position="60"/>
        <end position="69"/>
    </location>
</feature>
<accession>A0A9W9KVK5</accession>
<proteinExistence type="predicted"/>